<feature type="compositionally biased region" description="Polar residues" evidence="1">
    <location>
        <begin position="63"/>
        <end position="76"/>
    </location>
</feature>
<feature type="compositionally biased region" description="Low complexity" evidence="1">
    <location>
        <begin position="30"/>
        <end position="43"/>
    </location>
</feature>
<evidence type="ECO:0000256" key="1">
    <source>
        <dbReference type="SAM" id="MobiDB-lite"/>
    </source>
</evidence>
<feature type="compositionally biased region" description="Low complexity" evidence="1">
    <location>
        <begin position="98"/>
        <end position="112"/>
    </location>
</feature>
<evidence type="ECO:0000313" key="2">
    <source>
        <dbReference type="EMBL" id="ONK78451.1"/>
    </source>
</evidence>
<evidence type="ECO:0000313" key="3">
    <source>
        <dbReference type="Proteomes" id="UP000243459"/>
    </source>
</evidence>
<keyword evidence="3" id="KW-1185">Reference proteome</keyword>
<feature type="compositionally biased region" description="Polar residues" evidence="1">
    <location>
        <begin position="84"/>
        <end position="97"/>
    </location>
</feature>
<gene>
    <name evidence="2" type="ORF">A4U43_C02F18920</name>
</gene>
<proteinExistence type="predicted"/>
<name>A0A5P1FP32_ASPOF</name>
<dbReference type="AlphaFoldDB" id="A0A5P1FP32"/>
<reference evidence="3" key="1">
    <citation type="journal article" date="2017" name="Nat. Commun.">
        <title>The asparagus genome sheds light on the origin and evolution of a young Y chromosome.</title>
        <authorList>
            <person name="Harkess A."/>
            <person name="Zhou J."/>
            <person name="Xu C."/>
            <person name="Bowers J.E."/>
            <person name="Van der Hulst R."/>
            <person name="Ayyampalayam S."/>
            <person name="Mercati F."/>
            <person name="Riccardi P."/>
            <person name="McKain M.R."/>
            <person name="Kakrana A."/>
            <person name="Tang H."/>
            <person name="Ray J."/>
            <person name="Groenendijk J."/>
            <person name="Arikit S."/>
            <person name="Mathioni S.M."/>
            <person name="Nakano M."/>
            <person name="Shan H."/>
            <person name="Telgmann-Rauber A."/>
            <person name="Kanno A."/>
            <person name="Yue Z."/>
            <person name="Chen H."/>
            <person name="Li W."/>
            <person name="Chen Y."/>
            <person name="Xu X."/>
            <person name="Zhang Y."/>
            <person name="Luo S."/>
            <person name="Chen H."/>
            <person name="Gao J."/>
            <person name="Mao Z."/>
            <person name="Pires J.C."/>
            <person name="Luo M."/>
            <person name="Kudrna D."/>
            <person name="Wing R.A."/>
            <person name="Meyers B.C."/>
            <person name="Yi K."/>
            <person name="Kong H."/>
            <person name="Lavrijsen P."/>
            <person name="Sunseri F."/>
            <person name="Falavigna A."/>
            <person name="Ye Y."/>
            <person name="Leebens-Mack J.H."/>
            <person name="Chen G."/>
        </authorList>
    </citation>
    <scope>NUCLEOTIDE SEQUENCE [LARGE SCALE GENOMIC DNA]</scope>
    <source>
        <strain evidence="3">cv. DH0086</strain>
    </source>
</reference>
<accession>A0A5P1FP32</accession>
<dbReference type="Proteomes" id="UP000243459">
    <property type="component" value="Chromosome 2"/>
</dbReference>
<feature type="compositionally biased region" description="Pro residues" evidence="1">
    <location>
        <begin position="44"/>
        <end position="62"/>
    </location>
</feature>
<feature type="compositionally biased region" description="Basic and acidic residues" evidence="1">
    <location>
        <begin position="129"/>
        <end position="149"/>
    </location>
</feature>
<organism evidence="2 3">
    <name type="scientific">Asparagus officinalis</name>
    <name type="common">Garden asparagus</name>
    <dbReference type="NCBI Taxonomy" id="4686"/>
    <lineage>
        <taxon>Eukaryota</taxon>
        <taxon>Viridiplantae</taxon>
        <taxon>Streptophyta</taxon>
        <taxon>Embryophyta</taxon>
        <taxon>Tracheophyta</taxon>
        <taxon>Spermatophyta</taxon>
        <taxon>Magnoliopsida</taxon>
        <taxon>Liliopsida</taxon>
        <taxon>Asparagales</taxon>
        <taxon>Asparagaceae</taxon>
        <taxon>Asparagoideae</taxon>
        <taxon>Asparagus</taxon>
    </lineage>
</organism>
<feature type="region of interest" description="Disordered" evidence="1">
    <location>
        <begin position="1"/>
        <end position="167"/>
    </location>
</feature>
<protein>
    <submittedName>
        <fullName evidence="2">Uncharacterized protein</fullName>
    </submittedName>
</protein>
<sequence length="167" mass="18174">MQPPAPIPPRTRARPSTPGPDTEQPRHSHGGNSSQNQISSSPPSTAPPPPPCPITATAPPPLHQTQHSTPPSSTLAASDHRTARFSTSTSKPKTNALSRFSYGSRPYSSPPRARGRRRRRLRVGRRRAERTTSERRRLRGECARPRRQESGGGEDVAGSPEEGEQGR</sequence>
<dbReference type="Gramene" id="ONK78451">
    <property type="protein sequence ID" value="ONK78451"/>
    <property type="gene ID" value="A4U43_C02F18920"/>
</dbReference>
<feature type="compositionally biased region" description="Basic residues" evidence="1">
    <location>
        <begin position="113"/>
        <end position="128"/>
    </location>
</feature>
<dbReference type="EMBL" id="CM007382">
    <property type="protein sequence ID" value="ONK78451.1"/>
    <property type="molecule type" value="Genomic_DNA"/>
</dbReference>